<dbReference type="Pfam" id="PF01132">
    <property type="entry name" value="EFP"/>
    <property type="match status" value="1"/>
</dbReference>
<dbReference type="PROSITE" id="PS01275">
    <property type="entry name" value="EFP"/>
    <property type="match status" value="1"/>
</dbReference>
<dbReference type="InterPro" id="IPR015365">
    <property type="entry name" value="Elong-fact-P_C"/>
</dbReference>
<dbReference type="InterPro" id="IPR008991">
    <property type="entry name" value="Translation_prot_SH3-like_sf"/>
</dbReference>
<dbReference type="Pfam" id="PF09285">
    <property type="entry name" value="Elong-fact-P_C"/>
    <property type="match status" value="1"/>
</dbReference>
<feature type="domain" description="Translation elongation factor P/YeiP central" evidence="3">
    <location>
        <begin position="103"/>
        <end position="159"/>
    </location>
</feature>
<dbReference type="PANTHER" id="PTHR30053">
    <property type="entry name" value="ELONGATION FACTOR P"/>
    <property type="match status" value="1"/>
</dbReference>
<protein>
    <recommendedName>
        <fullName evidence="6">Elongation factor P</fullName>
    </recommendedName>
</protein>
<dbReference type="Gene3D" id="2.30.30.30">
    <property type="match status" value="1"/>
</dbReference>
<organism evidence="4 5">
    <name type="scientific">Polyrhizophydium stewartii</name>
    <dbReference type="NCBI Taxonomy" id="2732419"/>
    <lineage>
        <taxon>Eukaryota</taxon>
        <taxon>Fungi</taxon>
        <taxon>Fungi incertae sedis</taxon>
        <taxon>Chytridiomycota</taxon>
        <taxon>Chytridiomycota incertae sedis</taxon>
        <taxon>Chytridiomycetes</taxon>
        <taxon>Rhizophydiales</taxon>
        <taxon>Rhizophydiales incertae sedis</taxon>
        <taxon>Polyrhizophydium</taxon>
    </lineage>
</organism>
<evidence type="ECO:0000259" key="2">
    <source>
        <dbReference type="SMART" id="SM00841"/>
    </source>
</evidence>
<dbReference type="PIRSF" id="PIRSF005901">
    <property type="entry name" value="EF-P"/>
    <property type="match status" value="1"/>
</dbReference>
<comment type="caution">
    <text evidence="4">The sequence shown here is derived from an EMBL/GenBank/DDBJ whole genome shotgun (WGS) entry which is preliminary data.</text>
</comment>
<feature type="domain" description="Elongation factor P C-terminal" evidence="2">
    <location>
        <begin position="168"/>
        <end position="225"/>
    </location>
</feature>
<evidence type="ECO:0008006" key="6">
    <source>
        <dbReference type="Google" id="ProtNLM"/>
    </source>
</evidence>
<dbReference type="EMBL" id="JADGIZ020000046">
    <property type="protein sequence ID" value="KAL2913415.1"/>
    <property type="molecule type" value="Genomic_DNA"/>
</dbReference>
<dbReference type="Pfam" id="PF08207">
    <property type="entry name" value="EFP_N"/>
    <property type="match status" value="1"/>
</dbReference>
<comment type="similarity">
    <text evidence="1">Belongs to the elongation factor P family.</text>
</comment>
<dbReference type="SMART" id="SM00841">
    <property type="entry name" value="Elong-fact-P_C"/>
    <property type="match status" value="1"/>
</dbReference>
<dbReference type="Proteomes" id="UP001527925">
    <property type="component" value="Unassembled WGS sequence"/>
</dbReference>
<keyword evidence="5" id="KW-1185">Reference proteome</keyword>
<dbReference type="InterPro" id="IPR013185">
    <property type="entry name" value="Transl_elong_KOW-like"/>
</dbReference>
<evidence type="ECO:0000259" key="3">
    <source>
        <dbReference type="SMART" id="SM01185"/>
    </source>
</evidence>
<proteinExistence type="inferred from homology"/>
<dbReference type="PANTHER" id="PTHR30053:SF14">
    <property type="entry name" value="TRANSLATION ELONGATION FACTOR KOW-LIKE DOMAIN-CONTAINING PROTEIN"/>
    <property type="match status" value="1"/>
</dbReference>
<dbReference type="SUPFAM" id="SSF50104">
    <property type="entry name" value="Translation proteins SH3-like domain"/>
    <property type="match status" value="1"/>
</dbReference>
<dbReference type="Gene3D" id="2.40.50.140">
    <property type="entry name" value="Nucleic acid-binding proteins"/>
    <property type="match status" value="2"/>
</dbReference>
<sequence length="228" mass="24961">MFARPLLAAAAAARPAWAPARAAAAATPRLLLRRGLLTEINQARKGQVISLKGKLWAILSNSHHRQGRGGAHYKLELKELLSGSKGFERLNSGTTVDVVTLEQRDFQFMYADDVLHVLHPETLEEHEFPTSLLAAGEKVVPLLQDSMNIKVEFHENKPVLIKVPERGTFTVTDASMAAQSASDNGKGTVYKQATLDNGVSLSVPDFVNIGDQIVVDLLEQTYHSRAKE</sequence>
<dbReference type="InterPro" id="IPR001059">
    <property type="entry name" value="Transl_elong_P/YeiP_cen"/>
</dbReference>
<evidence type="ECO:0000313" key="5">
    <source>
        <dbReference type="Proteomes" id="UP001527925"/>
    </source>
</evidence>
<dbReference type="InterPro" id="IPR014722">
    <property type="entry name" value="Rib_uL2_dom2"/>
</dbReference>
<evidence type="ECO:0000313" key="4">
    <source>
        <dbReference type="EMBL" id="KAL2913415.1"/>
    </source>
</evidence>
<dbReference type="SMART" id="SM01185">
    <property type="entry name" value="EFP"/>
    <property type="match status" value="1"/>
</dbReference>
<name>A0ABR4N1M9_9FUNG</name>
<dbReference type="InterPro" id="IPR013852">
    <property type="entry name" value="Transl_elong_P/YeiP_CS"/>
</dbReference>
<gene>
    <name evidence="4" type="ORF">HK105_207027</name>
</gene>
<dbReference type="SUPFAM" id="SSF50249">
    <property type="entry name" value="Nucleic acid-binding proteins"/>
    <property type="match status" value="2"/>
</dbReference>
<dbReference type="InterPro" id="IPR020599">
    <property type="entry name" value="Transl_elong_fac_P/YeiP"/>
</dbReference>
<reference evidence="4 5" key="1">
    <citation type="submission" date="2023-09" db="EMBL/GenBank/DDBJ databases">
        <title>Pangenome analysis of Batrachochytrium dendrobatidis and related Chytrids.</title>
        <authorList>
            <person name="Yacoub M.N."/>
            <person name="Stajich J.E."/>
            <person name="James T.Y."/>
        </authorList>
    </citation>
    <scope>NUCLEOTIDE SEQUENCE [LARGE SCALE GENOMIC DNA]</scope>
    <source>
        <strain evidence="4 5">JEL0888</strain>
    </source>
</reference>
<accession>A0ABR4N1M9</accession>
<dbReference type="InterPro" id="IPR012340">
    <property type="entry name" value="NA-bd_OB-fold"/>
</dbReference>
<evidence type="ECO:0000256" key="1">
    <source>
        <dbReference type="ARBA" id="ARBA00009479"/>
    </source>
</evidence>